<accession>A0A4Q7NE46</accession>
<organism evidence="2 3">
    <name type="scientific">Pigmentiphaga kullae</name>
    <dbReference type="NCBI Taxonomy" id="151784"/>
    <lineage>
        <taxon>Bacteria</taxon>
        <taxon>Pseudomonadati</taxon>
        <taxon>Pseudomonadota</taxon>
        <taxon>Betaproteobacteria</taxon>
        <taxon>Burkholderiales</taxon>
        <taxon>Alcaligenaceae</taxon>
        <taxon>Pigmentiphaga</taxon>
    </lineage>
</organism>
<feature type="region of interest" description="Disordered" evidence="1">
    <location>
        <begin position="73"/>
        <end position="98"/>
    </location>
</feature>
<keyword evidence="3" id="KW-1185">Reference proteome</keyword>
<reference evidence="2 3" key="1">
    <citation type="submission" date="2019-02" db="EMBL/GenBank/DDBJ databases">
        <title>Genomic Encyclopedia of Type Strains, Phase IV (KMG-IV): sequencing the most valuable type-strain genomes for metagenomic binning, comparative biology and taxonomic classification.</title>
        <authorList>
            <person name="Goeker M."/>
        </authorList>
    </citation>
    <scope>NUCLEOTIDE SEQUENCE [LARGE SCALE GENOMIC DNA]</scope>
    <source>
        <strain evidence="2 3">K24</strain>
    </source>
</reference>
<evidence type="ECO:0000313" key="3">
    <source>
        <dbReference type="Proteomes" id="UP000292445"/>
    </source>
</evidence>
<dbReference type="RefSeq" id="WP_130358868.1">
    <property type="nucleotide sequence ID" value="NZ_SGXC01000002.1"/>
</dbReference>
<evidence type="ECO:0000256" key="1">
    <source>
        <dbReference type="SAM" id="MobiDB-lite"/>
    </source>
</evidence>
<protein>
    <submittedName>
        <fullName evidence="2">Uncharacterized protein</fullName>
    </submittedName>
</protein>
<sequence>MTSRDVKEVVVRLRDMGWTAQRTIDAVLSNSQIDDVETRTWFVGLVSEIYGGNTSLADVDADYAACMKTLSPQAVPVQSASARREPSAARGPRGDTPG</sequence>
<gene>
    <name evidence="2" type="ORF">EV675_3862</name>
</gene>
<dbReference type="EMBL" id="SGXC01000002">
    <property type="protein sequence ID" value="RZS81239.1"/>
    <property type="molecule type" value="Genomic_DNA"/>
</dbReference>
<dbReference type="OrthoDB" id="8689676at2"/>
<evidence type="ECO:0000313" key="2">
    <source>
        <dbReference type="EMBL" id="RZS81239.1"/>
    </source>
</evidence>
<dbReference type="Proteomes" id="UP000292445">
    <property type="component" value="Unassembled WGS sequence"/>
</dbReference>
<name>A0A4Q7NE46_9BURK</name>
<comment type="caution">
    <text evidence="2">The sequence shown here is derived from an EMBL/GenBank/DDBJ whole genome shotgun (WGS) entry which is preliminary data.</text>
</comment>
<dbReference type="AlphaFoldDB" id="A0A4Q7NE46"/>
<proteinExistence type="predicted"/>